<keyword evidence="4" id="KW-1185">Reference proteome</keyword>
<evidence type="ECO:0000313" key="4">
    <source>
        <dbReference type="Proteomes" id="UP000636960"/>
    </source>
</evidence>
<name>A0A919K693_9ACTN</name>
<dbReference type="GO" id="GO:0005524">
    <property type="term" value="F:ATP binding"/>
    <property type="evidence" value="ECO:0007669"/>
    <property type="project" value="InterPro"/>
</dbReference>
<dbReference type="PANTHER" id="PTHR33418:SF1">
    <property type="entry name" value="HELICASE-ASSOCIATED DOMAIN-CONTAINING PROTEIN"/>
    <property type="match status" value="1"/>
</dbReference>
<dbReference type="PROSITE" id="PS51194">
    <property type="entry name" value="HELICASE_CTER"/>
    <property type="match status" value="1"/>
</dbReference>
<feature type="domain" description="Helicase C-terminal" evidence="2">
    <location>
        <begin position="274"/>
        <end position="444"/>
    </location>
</feature>
<dbReference type="Gene3D" id="6.10.140.530">
    <property type="match status" value="1"/>
</dbReference>
<dbReference type="EMBL" id="BOMV01000073">
    <property type="protein sequence ID" value="GIE99484.1"/>
    <property type="molecule type" value="Genomic_DNA"/>
</dbReference>
<protein>
    <recommendedName>
        <fullName evidence="5">Helicase</fullName>
    </recommendedName>
</protein>
<dbReference type="SUPFAM" id="SSF52540">
    <property type="entry name" value="P-loop containing nucleoside triphosphate hydrolases"/>
    <property type="match status" value="1"/>
</dbReference>
<dbReference type="InterPro" id="IPR005114">
    <property type="entry name" value="Helicase_assoc"/>
</dbReference>
<dbReference type="GO" id="GO:0003677">
    <property type="term" value="F:DNA binding"/>
    <property type="evidence" value="ECO:0007669"/>
    <property type="project" value="InterPro"/>
</dbReference>
<dbReference type="InterPro" id="IPR014001">
    <property type="entry name" value="Helicase_ATP-bd"/>
</dbReference>
<dbReference type="Pfam" id="PF03457">
    <property type="entry name" value="HA"/>
    <property type="match status" value="1"/>
</dbReference>
<dbReference type="SMART" id="SM00490">
    <property type="entry name" value="HELICc"/>
    <property type="match status" value="1"/>
</dbReference>
<dbReference type="GO" id="GO:0016787">
    <property type="term" value="F:hydrolase activity"/>
    <property type="evidence" value="ECO:0007669"/>
    <property type="project" value="InterPro"/>
</dbReference>
<comment type="caution">
    <text evidence="3">The sequence shown here is derived from an EMBL/GenBank/DDBJ whole genome shotgun (WGS) entry which is preliminary data.</text>
</comment>
<dbReference type="PROSITE" id="PS51192">
    <property type="entry name" value="HELICASE_ATP_BIND_1"/>
    <property type="match status" value="1"/>
</dbReference>
<dbReference type="InterPro" id="IPR027417">
    <property type="entry name" value="P-loop_NTPase"/>
</dbReference>
<dbReference type="Pfam" id="PF00271">
    <property type="entry name" value="Helicase_C"/>
    <property type="match status" value="1"/>
</dbReference>
<dbReference type="InterPro" id="IPR001650">
    <property type="entry name" value="Helicase_C-like"/>
</dbReference>
<gene>
    <name evidence="3" type="ORF">Ari01nite_69490</name>
</gene>
<dbReference type="AlphaFoldDB" id="A0A919K693"/>
<evidence type="ECO:0008006" key="5">
    <source>
        <dbReference type="Google" id="ProtNLM"/>
    </source>
</evidence>
<organism evidence="3 4">
    <name type="scientific">Paractinoplanes rishiriensis</name>
    <dbReference type="NCBI Taxonomy" id="1050105"/>
    <lineage>
        <taxon>Bacteria</taxon>
        <taxon>Bacillati</taxon>
        <taxon>Actinomycetota</taxon>
        <taxon>Actinomycetes</taxon>
        <taxon>Micromonosporales</taxon>
        <taxon>Micromonosporaceae</taxon>
        <taxon>Paractinoplanes</taxon>
    </lineage>
</organism>
<feature type="domain" description="Helicase ATP-binding" evidence="1">
    <location>
        <begin position="30"/>
        <end position="214"/>
    </location>
</feature>
<dbReference type="InterPro" id="IPR006935">
    <property type="entry name" value="Helicase/UvrB_N"/>
</dbReference>
<sequence length="991" mass="109140">MVIEPSALRGRPAGLLPLLGYQADAVPALAEGLPAGGRGQFIAACGTGKTMVGLHTALQVCPAGLVVLTCPSLALLAQTLELWAAVTPHVLAVCSDTSVATRARQAYQVDCPVTTKATEVVVWLIRQPTDRLRLILVTHKSAAVAGAGLLATGIPADLLLVDEAHRTTGHTAKQSAVVHHDTGLPARRRLYKTATPRVLGPRQDPRQAMSMDDERYFGPVLFRYPFADAIADGWLDDFRAVAIGITRREVLHLLHQAGSSAVVQAGDAPLHTVVVQAALIRAAKTFGLRRILVFARTIRESREFARTLARTLDVLPPDERPDGPLTVRHVDSTQSVRTRTAALDLLAEPPQDGWTVVSNPHCLAEGIDVPAIDTVVYAHAPRSAVDVVQGVSRALRRNPHGPGIATVLVPMLLPDDGSDLTDLGPWQTLLHTLWALRAHDDRFAASLDLQRARHTRDQPVALPDQVRLILPAGYTTQDILDHVAVRIVEHASTTWTAGIDALTAFHSEHGHSNVPPGYHAGRLDLSQWLRQQLALLHAGQQPADRIAALHKLGLSVTVAATTGPDTVDHEAAHHLDAVRAYHRQHGHLRTLPGTVIDGIDIHQWLASSRHPGSRARTDPVVGRILDTLDPGWDIIHEPACVASLHAARTHHTRHADLRPAPDIVIDNHDIHQWLTRCRDPQSCVHRDPTLHALLTAMDPRWTQPPPRGHDEALRAVRAYHAEHGHVLWPAGTVIDGTDLDQISERFYGWCVNGSLSGGQTAAWAALGVARRHRSNLTFDRSITAARQYLAREGHLNPPPEHRENGIALQTWLTRVPSFARRGYHTTEQTRELVELGIGVPRPEHRTPARTTTPPREHPDKELRAAQAFHRRHGHLFPTPDTLIKGINLYAALRLIRHRYVQGRLNSEQLDRWNALGMVWDTREAEFAWGITACRIYRARQGRLNPSPDHSEIGIPLHQWITTQRRRSTMGTLSHTERDQLIDVGVLPLRDS</sequence>
<evidence type="ECO:0000259" key="2">
    <source>
        <dbReference type="PROSITE" id="PS51194"/>
    </source>
</evidence>
<dbReference type="CDD" id="cd18785">
    <property type="entry name" value="SF2_C"/>
    <property type="match status" value="1"/>
</dbReference>
<reference evidence="3" key="1">
    <citation type="submission" date="2021-01" db="EMBL/GenBank/DDBJ databases">
        <title>Whole genome shotgun sequence of Actinoplanes rishiriensis NBRC 108556.</title>
        <authorList>
            <person name="Komaki H."/>
            <person name="Tamura T."/>
        </authorList>
    </citation>
    <scope>NUCLEOTIDE SEQUENCE</scope>
    <source>
        <strain evidence="3">NBRC 108556</strain>
    </source>
</reference>
<dbReference type="SMART" id="SM00487">
    <property type="entry name" value="DEXDc"/>
    <property type="match status" value="1"/>
</dbReference>
<dbReference type="PANTHER" id="PTHR33418">
    <property type="entry name" value="HELICASE-ASSOCIATED"/>
    <property type="match status" value="1"/>
</dbReference>
<evidence type="ECO:0000259" key="1">
    <source>
        <dbReference type="PROSITE" id="PS51192"/>
    </source>
</evidence>
<dbReference type="Pfam" id="PF04851">
    <property type="entry name" value="ResIII"/>
    <property type="match status" value="1"/>
</dbReference>
<dbReference type="Proteomes" id="UP000636960">
    <property type="component" value="Unassembled WGS sequence"/>
</dbReference>
<accession>A0A919K693</accession>
<evidence type="ECO:0000313" key="3">
    <source>
        <dbReference type="EMBL" id="GIE99484.1"/>
    </source>
</evidence>
<dbReference type="Gene3D" id="3.40.50.300">
    <property type="entry name" value="P-loop containing nucleotide triphosphate hydrolases"/>
    <property type="match status" value="2"/>
</dbReference>
<proteinExistence type="predicted"/>